<accession>Q70WR6</accession>
<feature type="domain" description="F-box" evidence="1">
    <location>
        <begin position="1"/>
        <end position="52"/>
    </location>
</feature>
<protein>
    <submittedName>
        <fullName evidence="2">S locus F-box (SLF)-S4D protein</fullName>
    </submittedName>
</protein>
<dbReference type="InterPro" id="IPR001810">
    <property type="entry name" value="F-box_dom"/>
</dbReference>
<proteinExistence type="predicted"/>
<reference evidence="2" key="1">
    <citation type="submission" date="2002-11" db="EMBL/GenBank/DDBJ databases">
        <title>Clustering and evolution of S-locus-linked F-box(SLF) genes in Antirrhinum.</title>
        <authorList>
            <person name="Zhou J."/>
            <person name="Wang F."/>
            <person name="Ma W."/>
            <person name="Zhang Y."/>
            <person name="Han B."/>
            <person name="Xue Y."/>
        </authorList>
    </citation>
    <scope>NUCLEOTIDE SEQUENCE</scope>
</reference>
<dbReference type="EMBL" id="AJ515534">
    <property type="protein sequence ID" value="CAD56660.1"/>
    <property type="molecule type" value="Genomic_DNA"/>
</dbReference>
<dbReference type="InterPro" id="IPR017451">
    <property type="entry name" value="F-box-assoc_interact_dom"/>
</dbReference>
<organism evidence="2">
    <name type="scientific">Antirrhinum hispanicum</name>
    <name type="common">Snapdragon</name>
    <name type="synonym">Antirrhinum glutinosum</name>
    <dbReference type="NCBI Taxonomy" id="49039"/>
    <lineage>
        <taxon>Eukaryota</taxon>
        <taxon>Viridiplantae</taxon>
        <taxon>Streptophyta</taxon>
        <taxon>Embryophyta</taxon>
        <taxon>Tracheophyta</taxon>
        <taxon>Spermatophyta</taxon>
        <taxon>Magnoliopsida</taxon>
        <taxon>eudicotyledons</taxon>
        <taxon>Gunneridae</taxon>
        <taxon>Pentapetalae</taxon>
        <taxon>asterids</taxon>
        <taxon>lamiids</taxon>
        <taxon>Lamiales</taxon>
        <taxon>Plantaginaceae</taxon>
        <taxon>Antirrhineae</taxon>
        <taxon>Antirrhinum</taxon>
    </lineage>
</organism>
<dbReference type="Pfam" id="PF00646">
    <property type="entry name" value="F-box"/>
    <property type="match status" value="1"/>
</dbReference>
<dbReference type="PROSITE" id="PS50181">
    <property type="entry name" value="FBOX"/>
    <property type="match status" value="1"/>
</dbReference>
<dbReference type="PANTHER" id="PTHR31672:SF13">
    <property type="entry name" value="F-BOX PROTEIN CPR30-LIKE"/>
    <property type="match status" value="1"/>
</dbReference>
<dbReference type="PANTHER" id="PTHR31672">
    <property type="entry name" value="BNACNNG10540D PROTEIN"/>
    <property type="match status" value="1"/>
</dbReference>
<dbReference type="NCBIfam" id="TIGR01640">
    <property type="entry name" value="F_box_assoc_1"/>
    <property type="match status" value="1"/>
</dbReference>
<dbReference type="InterPro" id="IPR050796">
    <property type="entry name" value="SCF_F-box_component"/>
</dbReference>
<dbReference type="SUPFAM" id="SSF81383">
    <property type="entry name" value="F-box domain"/>
    <property type="match status" value="1"/>
</dbReference>
<evidence type="ECO:0000313" key="2">
    <source>
        <dbReference type="EMBL" id="CAD56660.1"/>
    </source>
</evidence>
<dbReference type="InterPro" id="IPR036047">
    <property type="entry name" value="F-box-like_dom_sf"/>
</dbReference>
<sequence>MLGGRGIPEDILKEILVWLPVKSLIRLKCASKHLDMLIKSQAFITSHMIKQRRNDGMLLVRRILPPSTYNDVFSFHDVNSPELEEVLPKLPITLLSNPDEASFNPNIVDVLGPCNGIVCITGQEDIILCNPALREFRKLPSAPISCRPPCYSIRTGGGFGSTCTNNFKVILMNTLYTARVDGRDAQHRIHLYNSNNDSWREINDFAIVMPVVFSYQCSELFFKGACHWNGRTSGETTPDVILTFDVSTEVFGQFEHPSGFKLCTGLQHNFMILNECFASVRSEVVRCLIEVWVMKEYGIKQSWTKKFVIGPHEIGCPFLFWRNNEELLGDNGDGQLASFVLHTNEIKTFEVYAKFFTLRACLYKESLVSIRSAN</sequence>
<dbReference type="Pfam" id="PF07734">
    <property type="entry name" value="FBA_1"/>
    <property type="match status" value="1"/>
</dbReference>
<name>Q70WR6_ANTHI</name>
<dbReference type="AlphaFoldDB" id="Q70WR6"/>
<evidence type="ECO:0000259" key="1">
    <source>
        <dbReference type="PROSITE" id="PS50181"/>
    </source>
</evidence>
<dbReference type="InterPro" id="IPR006527">
    <property type="entry name" value="F-box-assoc_dom_typ1"/>
</dbReference>
<gene>
    <name evidence="2" type="primary">slf-S4D</name>
</gene>